<dbReference type="OrthoDB" id="285216at2"/>
<dbReference type="AlphaFoldDB" id="A0A1B7LJ24"/>
<dbReference type="Gene3D" id="1.10.10.10">
    <property type="entry name" value="Winged helix-like DNA-binding domain superfamily/Winged helix DNA-binding domain"/>
    <property type="match status" value="1"/>
</dbReference>
<dbReference type="InterPro" id="IPR051815">
    <property type="entry name" value="Molybdate_resp_trans_reg"/>
</dbReference>
<protein>
    <submittedName>
        <fullName evidence="2">Molybdenum-binding protein</fullName>
    </submittedName>
</protein>
<dbReference type="InterPro" id="IPR036390">
    <property type="entry name" value="WH_DNA-bd_sf"/>
</dbReference>
<dbReference type="Pfam" id="PF00126">
    <property type="entry name" value="HTH_1"/>
    <property type="match status" value="1"/>
</dbReference>
<accession>A0A1B7LJ24</accession>
<dbReference type="RefSeq" id="WP_066666200.1">
    <property type="nucleotide sequence ID" value="NZ_LYVF01000013.1"/>
</dbReference>
<evidence type="ECO:0000259" key="1">
    <source>
        <dbReference type="Pfam" id="PF00126"/>
    </source>
</evidence>
<dbReference type="STRING" id="1838280.A6M21_03365"/>
<comment type="caution">
    <text evidence="2">The sequence shown here is derived from an EMBL/GenBank/DDBJ whole genome shotgun (WGS) entry which is preliminary data.</text>
</comment>
<dbReference type="SUPFAM" id="SSF46785">
    <property type="entry name" value="Winged helix' DNA-binding domain"/>
    <property type="match status" value="1"/>
</dbReference>
<organism evidence="2 3">
    <name type="scientific">Desulfotomaculum copahuensis</name>
    <dbReference type="NCBI Taxonomy" id="1838280"/>
    <lineage>
        <taxon>Bacteria</taxon>
        <taxon>Bacillati</taxon>
        <taxon>Bacillota</taxon>
        <taxon>Clostridia</taxon>
        <taxon>Eubacteriales</taxon>
        <taxon>Desulfotomaculaceae</taxon>
        <taxon>Desulfotomaculum</taxon>
    </lineage>
</organism>
<feature type="domain" description="HTH lysR-type" evidence="1">
    <location>
        <begin position="23"/>
        <end position="69"/>
    </location>
</feature>
<dbReference type="PANTHER" id="PTHR30432">
    <property type="entry name" value="TRANSCRIPTIONAL REGULATOR MODE"/>
    <property type="match status" value="1"/>
</dbReference>
<name>A0A1B7LJ24_9FIRM</name>
<reference evidence="2 3" key="1">
    <citation type="submission" date="2016-04" db="EMBL/GenBank/DDBJ databases">
        <authorList>
            <person name="Evans L.H."/>
            <person name="Alamgir A."/>
            <person name="Owens N."/>
            <person name="Weber N.D."/>
            <person name="Virtaneva K."/>
            <person name="Barbian K."/>
            <person name="Babar A."/>
            <person name="Rosenke K."/>
        </authorList>
    </citation>
    <scope>NUCLEOTIDE SEQUENCE [LARGE SCALE GENOMIC DNA]</scope>
    <source>
        <strain evidence="2 3">LMa1</strain>
    </source>
</reference>
<gene>
    <name evidence="2" type="ORF">A6M21_03365</name>
</gene>
<evidence type="ECO:0000313" key="2">
    <source>
        <dbReference type="EMBL" id="OAT86471.1"/>
    </source>
</evidence>
<keyword evidence="3" id="KW-1185">Reference proteome</keyword>
<evidence type="ECO:0000313" key="3">
    <source>
        <dbReference type="Proteomes" id="UP000078532"/>
    </source>
</evidence>
<sequence>MRLAFKIWLEQNGKAFGDGPCDLLQRIERTGSLRKAAAEIGMSYNQAWRLLRTLEGRLGFPLLVRQVGGAVGGGSTVTPQARRLMHSYRAFREEVADALNRLFGAHFSGEE</sequence>
<proteinExistence type="predicted"/>
<dbReference type="InterPro" id="IPR036388">
    <property type="entry name" value="WH-like_DNA-bd_sf"/>
</dbReference>
<dbReference type="EMBL" id="LYVF01000013">
    <property type="protein sequence ID" value="OAT86471.1"/>
    <property type="molecule type" value="Genomic_DNA"/>
</dbReference>
<dbReference type="Proteomes" id="UP000078532">
    <property type="component" value="Unassembled WGS sequence"/>
</dbReference>
<dbReference type="PANTHER" id="PTHR30432:SF1">
    <property type="entry name" value="DNA-BINDING TRANSCRIPTIONAL DUAL REGULATOR MODE"/>
    <property type="match status" value="1"/>
</dbReference>
<dbReference type="GO" id="GO:0003700">
    <property type="term" value="F:DNA-binding transcription factor activity"/>
    <property type="evidence" value="ECO:0007669"/>
    <property type="project" value="InterPro"/>
</dbReference>
<dbReference type="InterPro" id="IPR000847">
    <property type="entry name" value="LysR_HTH_N"/>
</dbReference>